<evidence type="ECO:0000256" key="1">
    <source>
        <dbReference type="ARBA" id="ARBA00022723"/>
    </source>
</evidence>
<dbReference type="EMBL" id="KI966406">
    <property type="protein sequence ID" value="EWC48046.1"/>
    <property type="molecule type" value="Genomic_DNA"/>
</dbReference>
<feature type="region of interest" description="Disordered" evidence="5">
    <location>
        <begin position="417"/>
        <end position="464"/>
    </location>
</feature>
<evidence type="ECO:0000313" key="8">
    <source>
        <dbReference type="EMBL" id="EWC48046.1"/>
    </source>
</evidence>
<evidence type="ECO:0000256" key="5">
    <source>
        <dbReference type="SAM" id="MobiDB-lite"/>
    </source>
</evidence>
<evidence type="ECO:0000313" key="9">
    <source>
        <dbReference type="Proteomes" id="UP000024837"/>
    </source>
</evidence>
<dbReference type="AlphaFoldDB" id="W7HV46"/>
<dbReference type="HOGENOM" id="CLU_023057_1_1_1"/>
<dbReference type="PROSITE" id="PS51397">
    <property type="entry name" value="WLM"/>
    <property type="match status" value="1"/>
</dbReference>
<dbReference type="PROSITE" id="PS01358">
    <property type="entry name" value="ZF_RANBP2_1"/>
    <property type="match status" value="1"/>
</dbReference>
<dbReference type="GO" id="GO:0008237">
    <property type="term" value="F:metallopeptidase activity"/>
    <property type="evidence" value="ECO:0007669"/>
    <property type="project" value="TreeGrafter"/>
</dbReference>
<dbReference type="OrthoDB" id="261960at2759"/>
<evidence type="ECO:0008006" key="10">
    <source>
        <dbReference type="Google" id="ProtNLM"/>
    </source>
</evidence>
<dbReference type="Gene3D" id="2.30.30.380">
    <property type="entry name" value="Zn-finger domain of Sec23/24"/>
    <property type="match status" value="1"/>
</dbReference>
<evidence type="ECO:0000256" key="3">
    <source>
        <dbReference type="ARBA" id="ARBA00022833"/>
    </source>
</evidence>
<dbReference type="InterPro" id="IPR036443">
    <property type="entry name" value="Znf_RanBP2_sf"/>
</dbReference>
<feature type="compositionally biased region" description="Gly residues" evidence="5">
    <location>
        <begin position="171"/>
        <end position="181"/>
    </location>
</feature>
<feature type="compositionally biased region" description="Basic and acidic residues" evidence="5">
    <location>
        <begin position="239"/>
        <end position="253"/>
    </location>
</feature>
<evidence type="ECO:0000259" key="7">
    <source>
        <dbReference type="PROSITE" id="PS51397"/>
    </source>
</evidence>
<dbReference type="PANTHER" id="PTHR46622:SF1">
    <property type="entry name" value="DNA-DEPENDENT METALLOPROTEASE WSS1"/>
    <property type="match status" value="1"/>
</dbReference>
<name>W7HV46_9PEZI</name>
<reference evidence="8 9" key="1">
    <citation type="submission" date="2013-05" db="EMBL/GenBank/DDBJ databases">
        <title>Drechslerella stenobrocha genome reveals carnivorous origination and mechanical trapping mechanism of predatory fungi.</title>
        <authorList>
            <person name="Liu X."/>
            <person name="Zhang W."/>
            <person name="Liu K."/>
        </authorList>
    </citation>
    <scope>NUCLEOTIDE SEQUENCE [LARGE SCALE GENOMIC DNA]</scope>
    <source>
        <strain evidence="8 9">248</strain>
    </source>
</reference>
<keyword evidence="2 4" id="KW-0863">Zinc-finger</keyword>
<dbReference type="PROSITE" id="PS50199">
    <property type="entry name" value="ZF_RANBP2_2"/>
    <property type="match status" value="1"/>
</dbReference>
<evidence type="ECO:0000256" key="2">
    <source>
        <dbReference type="ARBA" id="ARBA00022771"/>
    </source>
</evidence>
<feature type="region of interest" description="Disordered" evidence="5">
    <location>
        <begin position="320"/>
        <end position="360"/>
    </location>
</feature>
<keyword evidence="1" id="KW-0479">Metal-binding</keyword>
<feature type="compositionally biased region" description="Basic and acidic residues" evidence="5">
    <location>
        <begin position="155"/>
        <end position="170"/>
    </location>
</feature>
<feature type="compositionally biased region" description="Polar residues" evidence="5">
    <location>
        <begin position="328"/>
        <end position="357"/>
    </location>
</feature>
<dbReference type="GO" id="GO:0006281">
    <property type="term" value="P:DNA repair"/>
    <property type="evidence" value="ECO:0007669"/>
    <property type="project" value="TreeGrafter"/>
</dbReference>
<organism evidence="8 9">
    <name type="scientific">Drechslerella stenobrocha 248</name>
    <dbReference type="NCBI Taxonomy" id="1043628"/>
    <lineage>
        <taxon>Eukaryota</taxon>
        <taxon>Fungi</taxon>
        <taxon>Dikarya</taxon>
        <taxon>Ascomycota</taxon>
        <taxon>Pezizomycotina</taxon>
        <taxon>Orbiliomycetes</taxon>
        <taxon>Orbiliales</taxon>
        <taxon>Orbiliaceae</taxon>
        <taxon>Drechslerella</taxon>
    </lineage>
</organism>
<feature type="region of interest" description="Disordered" evidence="5">
    <location>
        <begin position="155"/>
        <end position="274"/>
    </location>
</feature>
<proteinExistence type="predicted"/>
<feature type="compositionally biased region" description="Low complexity" evidence="5">
    <location>
        <begin position="429"/>
        <end position="439"/>
    </location>
</feature>
<feature type="compositionally biased region" description="Low complexity" evidence="5">
    <location>
        <begin position="451"/>
        <end position="464"/>
    </location>
</feature>
<dbReference type="GO" id="GO:0005634">
    <property type="term" value="C:nucleus"/>
    <property type="evidence" value="ECO:0007669"/>
    <property type="project" value="TreeGrafter"/>
</dbReference>
<gene>
    <name evidence="8" type="ORF">DRE_02625</name>
</gene>
<keyword evidence="9" id="KW-1185">Reference proteome</keyword>
<accession>W7HV46</accession>
<evidence type="ECO:0000256" key="4">
    <source>
        <dbReference type="PROSITE-ProRule" id="PRU00322"/>
    </source>
</evidence>
<feature type="compositionally biased region" description="Polar residues" evidence="5">
    <location>
        <begin position="265"/>
        <end position="274"/>
    </location>
</feature>
<dbReference type="GO" id="GO:0008270">
    <property type="term" value="F:zinc ion binding"/>
    <property type="evidence" value="ECO:0007669"/>
    <property type="project" value="UniProtKB-KW"/>
</dbReference>
<dbReference type="Pfam" id="PF08325">
    <property type="entry name" value="WLM"/>
    <property type="match status" value="1"/>
</dbReference>
<protein>
    <recommendedName>
        <fullName evidence="10">WLM domain-containing protein</fullName>
    </recommendedName>
</protein>
<sequence>MVTTHMINDPDALIGTFFHLTGYSNAPQALDILKRVASLVKPIMRRHGFRIARLAEFYPEMEPNLLGLNTSFPGSRALPIIQLRLRHSHDSRVFLDYDHVVDTMLHELSHCVHGPHDDKFWALFRSLQSEYTGEGFLGNGQALGGAPKGLHNLEAKRKAREAAERRRKGEQGLGRLLGSGSLGPIRWIIEGGGSGSTSTLKPRDGAGHGHGGRSSAPPNSSAGRPSPYPSPQQGAAEAALKRQWDKVKGKGRDTSSAPTRELPQRGSTSGVCSGVRHSTTEAIDHEIAQMHGFESVADMESANEQAIMAAAIDLLEEADREEERLKAGQQSRSPPSGPHSSQTTWPPQPGINRTQSAPVIPYHSKPGVPVVSPGWACPVCTYLNEENHLQCSLCKVERNTASLDDNGTKAQVIAYRGFERQRTDPASLNSSRSTSRSGNGSTGKGKGIDMSTYGGAATSSRAGGSNPIKLNKDLTINGQPTWKCQSCGWLVGQEWWSCGNCGTVKMHS</sequence>
<feature type="domain" description="RanBP2-type" evidence="6">
    <location>
        <begin position="365"/>
        <end position="400"/>
    </location>
</feature>
<dbReference type="InterPro" id="IPR053000">
    <property type="entry name" value="WSS1-like_metalloprotease"/>
</dbReference>
<dbReference type="InterPro" id="IPR001876">
    <property type="entry name" value="Znf_RanBP2"/>
</dbReference>
<dbReference type="InterPro" id="IPR013536">
    <property type="entry name" value="WLM_dom"/>
</dbReference>
<dbReference type="SUPFAM" id="SSF90209">
    <property type="entry name" value="Ran binding protein zinc finger-like"/>
    <property type="match status" value="1"/>
</dbReference>
<evidence type="ECO:0000259" key="6">
    <source>
        <dbReference type="PROSITE" id="PS50199"/>
    </source>
</evidence>
<dbReference type="Proteomes" id="UP000024837">
    <property type="component" value="Unassembled WGS sequence"/>
</dbReference>
<keyword evidence="3" id="KW-0862">Zinc</keyword>
<feature type="domain" description="WLM" evidence="7">
    <location>
        <begin position="5"/>
        <end position="244"/>
    </location>
</feature>
<dbReference type="PANTHER" id="PTHR46622">
    <property type="entry name" value="DNA-DEPENDENT METALLOPROTEASE WSS1"/>
    <property type="match status" value="1"/>
</dbReference>